<evidence type="ECO:0000313" key="2">
    <source>
        <dbReference type="Proteomes" id="UP000184480"/>
    </source>
</evidence>
<dbReference type="Proteomes" id="UP000184480">
    <property type="component" value="Unassembled WGS sequence"/>
</dbReference>
<sequence>MKKLIYLTYIIVYFLLPVDITAQIGIGTPSPRPSLLLDIDGNNTRGALLPRFGIPNLFLANPVNDPKTDLITVNSYNRSIPAQSTVDTRGLTYWDGDQWKMIRNADQLNIRHLSGGGQEMSGLLIHYVRTDSTVFSSAATSSDQNDVLSILNKMPELSVKINDSQEVNWASGYIKVFNRDFFQPFHYSSTRRGEPFRIIVLNNLAYVYEITYKWEGTVSHNQPVTAVIGYANGTVTRPWTPLRITITYPSDNKVSLKITWKGRLRYNGDLTAGLRLASTIGYSYRQTYEELIVRRFEEAK</sequence>
<keyword evidence="2" id="KW-1185">Reference proteome</keyword>
<proteinExistence type="predicted"/>
<reference evidence="2" key="1">
    <citation type="submission" date="2016-11" db="EMBL/GenBank/DDBJ databases">
        <authorList>
            <person name="Varghese N."/>
            <person name="Submissions S."/>
        </authorList>
    </citation>
    <scope>NUCLEOTIDE SEQUENCE [LARGE SCALE GENOMIC DNA]</scope>
    <source>
        <strain evidence="2">DSM 27370</strain>
    </source>
</reference>
<organism evidence="1 2">
    <name type="scientific">Dysgonomonas macrotermitis</name>
    <dbReference type="NCBI Taxonomy" id="1346286"/>
    <lineage>
        <taxon>Bacteria</taxon>
        <taxon>Pseudomonadati</taxon>
        <taxon>Bacteroidota</taxon>
        <taxon>Bacteroidia</taxon>
        <taxon>Bacteroidales</taxon>
        <taxon>Dysgonomonadaceae</taxon>
        <taxon>Dysgonomonas</taxon>
    </lineage>
</organism>
<dbReference type="OrthoDB" id="1430919at2"/>
<dbReference type="AlphaFoldDB" id="A0A1M4WI84"/>
<gene>
    <name evidence="1" type="ORF">SAMN05444362_102232</name>
</gene>
<dbReference type="EMBL" id="FQUC01000002">
    <property type="protein sequence ID" value="SHE80936.1"/>
    <property type="molecule type" value="Genomic_DNA"/>
</dbReference>
<dbReference type="RefSeq" id="WP_062176413.1">
    <property type="nucleotide sequence ID" value="NZ_BBXL01000002.1"/>
</dbReference>
<name>A0A1M4WI84_9BACT</name>
<evidence type="ECO:0000313" key="1">
    <source>
        <dbReference type="EMBL" id="SHE80936.1"/>
    </source>
</evidence>
<protein>
    <submittedName>
        <fullName evidence="1">Uncharacterized protein</fullName>
    </submittedName>
</protein>
<dbReference type="STRING" id="1346286.SAMN05444362_102232"/>
<accession>A0A1M4WI84</accession>